<dbReference type="EMBL" id="SKCS01000295">
    <property type="protein sequence ID" value="TNN11381.1"/>
    <property type="molecule type" value="Genomic_DNA"/>
</dbReference>
<organism evidence="1 2">
    <name type="scientific">Schistosoma japonicum</name>
    <name type="common">Blood fluke</name>
    <dbReference type="NCBI Taxonomy" id="6182"/>
    <lineage>
        <taxon>Eukaryota</taxon>
        <taxon>Metazoa</taxon>
        <taxon>Spiralia</taxon>
        <taxon>Lophotrochozoa</taxon>
        <taxon>Platyhelminthes</taxon>
        <taxon>Trematoda</taxon>
        <taxon>Digenea</taxon>
        <taxon>Strigeidida</taxon>
        <taxon>Schistosomatoidea</taxon>
        <taxon>Schistosomatidae</taxon>
        <taxon>Schistosoma</taxon>
    </lineage>
</organism>
<sequence length="496" mass="57474">MLGYVTIEVQGENMDGAARHAQRLAGNFLEDMEAIQKASRERDRRAMSHFETNSIGSSNIYPPPMDWIRRRRSLSGTPFRTSCYPMIYYSSTQLPGRRPFCVPRRRYSFSTQRNAHTEPNKVTLVGKSVSNYSRPHFIYNSTNSSLYQTPELNGYYQPHYSPIRPHLKPMIWRDYEVNGPTNSEILPTSYLHASAPPKQHILTPKAQVYLKYRSLQNLNNLHDDINVENSLPRVIHTSYSRNFPLHTSRLGSVPPSTVGTYRSTITSSDYGLPPVVHRSYRTNRYIYETPYYTTTYSNVEPIRTTYTSIGPRHYTYYYPPTVTTRPLSNSGSYSNLSSDMQAERRRIERRMDDLLEYKLPSPEYYREMRGSLRGLNEKLDAHRKLLDRYSGIDMNATTVPVQDRIESKYQQLASRMGRRTTMPELNGYRSHGPSLNTSVLETNLYYTSPKTIMGYGKGLVYPEGSQTSELRGRIKRLLCRSRRDPHYYRYLPTGVA</sequence>
<gene>
    <name evidence="1" type="ORF">EWB00_004614</name>
</gene>
<evidence type="ECO:0000313" key="1">
    <source>
        <dbReference type="EMBL" id="TNN11381.1"/>
    </source>
</evidence>
<reference evidence="1 2" key="1">
    <citation type="submission" date="2019-03" db="EMBL/GenBank/DDBJ databases">
        <title>An improved genome assembly of the fluke Schistosoma japonicum.</title>
        <authorList>
            <person name="Hu W."/>
            <person name="Luo F."/>
            <person name="Yin M."/>
            <person name="Mo X."/>
            <person name="Sun C."/>
            <person name="Wu Q."/>
            <person name="Zhu B."/>
            <person name="Xiang M."/>
            <person name="Wang J."/>
            <person name="Wang Y."/>
            <person name="Zhang T."/>
            <person name="Xu B."/>
            <person name="Zheng H."/>
            <person name="Feng Z."/>
        </authorList>
    </citation>
    <scope>NUCLEOTIDE SEQUENCE [LARGE SCALE GENOMIC DNA]</scope>
    <source>
        <strain evidence="1">HuSjv2</strain>
        <tissue evidence="1">Worms</tissue>
    </source>
</reference>
<name>A0A4Z2D4H2_SCHJA</name>
<keyword evidence="2" id="KW-1185">Reference proteome</keyword>
<dbReference type="AlphaFoldDB" id="A0A4Z2D4H2"/>
<dbReference type="OrthoDB" id="6257300at2759"/>
<proteinExistence type="predicted"/>
<accession>A0A4Z2D4H2</accession>
<protein>
    <submittedName>
        <fullName evidence="1">Uncharacterized protein</fullName>
    </submittedName>
</protein>
<comment type="caution">
    <text evidence="1">The sequence shown here is derived from an EMBL/GenBank/DDBJ whole genome shotgun (WGS) entry which is preliminary data.</text>
</comment>
<evidence type="ECO:0000313" key="2">
    <source>
        <dbReference type="Proteomes" id="UP000311919"/>
    </source>
</evidence>
<dbReference type="Proteomes" id="UP000311919">
    <property type="component" value="Unassembled WGS sequence"/>
</dbReference>